<sequence length="100" mass="11409">MNSIMFLLLVLIFIVLPSTEANHYLKRMDSGGHCHHAMLTVTSKVDIKVMGKSRFFQKSRAGCGIPRGIARDSRDSRDRVEFLNFSRLINKYIYISSLGM</sequence>
<accession>A0A397V4R6</accession>
<feature type="chain" id="PRO_5017413603" evidence="1">
    <location>
        <begin position="22"/>
        <end position="100"/>
    </location>
</feature>
<dbReference type="AlphaFoldDB" id="A0A397V4R6"/>
<reference evidence="2 3" key="1">
    <citation type="submission" date="2018-06" db="EMBL/GenBank/DDBJ databases">
        <title>Comparative genomics reveals the genomic features of Rhizophagus irregularis, R. cerebriforme, R. diaphanum and Gigaspora rosea, and their symbiotic lifestyle signature.</title>
        <authorList>
            <person name="Morin E."/>
            <person name="San Clemente H."/>
            <person name="Chen E.C.H."/>
            <person name="De La Providencia I."/>
            <person name="Hainaut M."/>
            <person name="Kuo A."/>
            <person name="Kohler A."/>
            <person name="Murat C."/>
            <person name="Tang N."/>
            <person name="Roy S."/>
            <person name="Loubradou J."/>
            <person name="Henrissat B."/>
            <person name="Grigoriev I.V."/>
            <person name="Corradi N."/>
            <person name="Roux C."/>
            <person name="Martin F.M."/>
        </authorList>
    </citation>
    <scope>NUCLEOTIDE SEQUENCE [LARGE SCALE GENOMIC DNA]</scope>
    <source>
        <strain evidence="2 3">DAOM 194757</strain>
    </source>
</reference>
<evidence type="ECO:0000313" key="2">
    <source>
        <dbReference type="EMBL" id="RIB17405.1"/>
    </source>
</evidence>
<feature type="signal peptide" evidence="1">
    <location>
        <begin position="1"/>
        <end position="21"/>
    </location>
</feature>
<keyword evidence="1" id="KW-0732">Signal</keyword>
<comment type="caution">
    <text evidence="2">The sequence shown here is derived from an EMBL/GenBank/DDBJ whole genome shotgun (WGS) entry which is preliminary data.</text>
</comment>
<dbReference type="EMBL" id="QKWP01000607">
    <property type="protein sequence ID" value="RIB17405.1"/>
    <property type="molecule type" value="Genomic_DNA"/>
</dbReference>
<organism evidence="2 3">
    <name type="scientific">Gigaspora rosea</name>
    <dbReference type="NCBI Taxonomy" id="44941"/>
    <lineage>
        <taxon>Eukaryota</taxon>
        <taxon>Fungi</taxon>
        <taxon>Fungi incertae sedis</taxon>
        <taxon>Mucoromycota</taxon>
        <taxon>Glomeromycotina</taxon>
        <taxon>Glomeromycetes</taxon>
        <taxon>Diversisporales</taxon>
        <taxon>Gigasporaceae</taxon>
        <taxon>Gigaspora</taxon>
    </lineage>
</organism>
<evidence type="ECO:0000256" key="1">
    <source>
        <dbReference type="SAM" id="SignalP"/>
    </source>
</evidence>
<keyword evidence="3" id="KW-1185">Reference proteome</keyword>
<proteinExistence type="predicted"/>
<name>A0A397V4R6_9GLOM</name>
<gene>
    <name evidence="2" type="ORF">C2G38_1433917</name>
</gene>
<protein>
    <submittedName>
        <fullName evidence="2">Uncharacterized protein</fullName>
    </submittedName>
</protein>
<dbReference type="Proteomes" id="UP000266673">
    <property type="component" value="Unassembled WGS sequence"/>
</dbReference>
<evidence type="ECO:0000313" key="3">
    <source>
        <dbReference type="Proteomes" id="UP000266673"/>
    </source>
</evidence>